<gene>
    <name evidence="1" type="ORF">VE01_04249</name>
</gene>
<sequence>MGLPEDPTEKSSSATPSSVKPTFWVEVAPPSTRGAKCRLDGCPAIIMPGQYRIAVYPGLHDFRGHQSPGLIFTVKDFYHVVCFEKIADFSQADFVNQVQPVTWNTWSFRNLNSSSVLDGNYLLDAGAERLTISWKEAVKKLIDERDGVETKDDAETKDDPSAAVRDLLDNAGSSKYVPQEIAGANAFELRLLSSTLAPNESDGPEDTDEWNLFDEYLVARDDDQKSLDNRHTLGMTLFLWRDHVDKKRIEEELDPKAIRAIKRLAVTPMPDIQGAFLRGL</sequence>
<reference evidence="2" key="2">
    <citation type="journal article" date="2018" name="Nat. Commun.">
        <title>Extreme sensitivity to ultraviolet light in the fungal pathogen causing white-nose syndrome of bats.</title>
        <authorList>
            <person name="Palmer J.M."/>
            <person name="Drees K.P."/>
            <person name="Foster J.T."/>
            <person name="Lindner D.L."/>
        </authorList>
    </citation>
    <scope>NUCLEOTIDE SEQUENCE [LARGE SCALE GENOMIC DNA]</scope>
    <source>
        <strain evidence="2">UAMH 10579</strain>
    </source>
</reference>
<dbReference type="AlphaFoldDB" id="A0A1B8GNP1"/>
<evidence type="ECO:0000313" key="1">
    <source>
        <dbReference type="EMBL" id="OBT97455.1"/>
    </source>
</evidence>
<keyword evidence="2" id="KW-1185">Reference proteome</keyword>
<protein>
    <submittedName>
        <fullName evidence="1">Uncharacterized protein</fullName>
    </submittedName>
</protein>
<evidence type="ECO:0000313" key="2">
    <source>
        <dbReference type="Proteomes" id="UP000091956"/>
    </source>
</evidence>
<organism evidence="1 2">
    <name type="scientific">Pseudogymnoascus verrucosus</name>
    <dbReference type="NCBI Taxonomy" id="342668"/>
    <lineage>
        <taxon>Eukaryota</taxon>
        <taxon>Fungi</taxon>
        <taxon>Dikarya</taxon>
        <taxon>Ascomycota</taxon>
        <taxon>Pezizomycotina</taxon>
        <taxon>Leotiomycetes</taxon>
        <taxon>Thelebolales</taxon>
        <taxon>Thelebolaceae</taxon>
        <taxon>Pseudogymnoascus</taxon>
    </lineage>
</organism>
<dbReference type="GeneID" id="28837635"/>
<dbReference type="STRING" id="342668.A0A1B8GNP1"/>
<dbReference type="EMBL" id="KV460222">
    <property type="protein sequence ID" value="OBT97455.1"/>
    <property type="molecule type" value="Genomic_DNA"/>
</dbReference>
<reference evidence="1 2" key="1">
    <citation type="submission" date="2016-03" db="EMBL/GenBank/DDBJ databases">
        <title>Comparative genomics of Pseudogymnoascus destructans, the fungus causing white-nose syndrome of bats.</title>
        <authorList>
            <person name="Palmer J.M."/>
            <person name="Drees K.P."/>
            <person name="Foster J.T."/>
            <person name="Lindner D.L."/>
        </authorList>
    </citation>
    <scope>NUCLEOTIDE SEQUENCE [LARGE SCALE GENOMIC DNA]</scope>
    <source>
        <strain evidence="1 2">UAMH 10579</strain>
    </source>
</reference>
<accession>A0A1B8GNP1</accession>
<dbReference type="RefSeq" id="XP_018131188.1">
    <property type="nucleotide sequence ID" value="XM_018273724.1"/>
</dbReference>
<name>A0A1B8GNP1_9PEZI</name>
<dbReference type="Proteomes" id="UP000091956">
    <property type="component" value="Unassembled WGS sequence"/>
</dbReference>
<proteinExistence type="predicted"/>
<dbReference type="OrthoDB" id="5104731at2759"/>